<proteinExistence type="predicted"/>
<comment type="subcellular location">
    <subcellularLocation>
        <location evidence="1">Cell membrane</location>
        <topology evidence="1">Multi-pass membrane protein</topology>
    </subcellularLocation>
</comment>
<evidence type="ECO:0000313" key="8">
    <source>
        <dbReference type="EMBL" id="KAJ4427841.1"/>
    </source>
</evidence>
<dbReference type="InterPro" id="IPR013604">
    <property type="entry name" value="7TM_chemorcpt"/>
</dbReference>
<feature type="transmembrane region" description="Helical" evidence="7">
    <location>
        <begin position="82"/>
        <end position="102"/>
    </location>
</feature>
<evidence type="ECO:0008006" key="10">
    <source>
        <dbReference type="Google" id="ProtNLM"/>
    </source>
</evidence>
<organism evidence="8 9">
    <name type="scientific">Periplaneta americana</name>
    <name type="common">American cockroach</name>
    <name type="synonym">Blatta americana</name>
    <dbReference type="NCBI Taxonomy" id="6978"/>
    <lineage>
        <taxon>Eukaryota</taxon>
        <taxon>Metazoa</taxon>
        <taxon>Ecdysozoa</taxon>
        <taxon>Arthropoda</taxon>
        <taxon>Hexapoda</taxon>
        <taxon>Insecta</taxon>
        <taxon>Pterygota</taxon>
        <taxon>Neoptera</taxon>
        <taxon>Polyneoptera</taxon>
        <taxon>Dictyoptera</taxon>
        <taxon>Blattodea</taxon>
        <taxon>Blattoidea</taxon>
        <taxon>Blattidae</taxon>
        <taxon>Blattinae</taxon>
        <taxon>Periplaneta</taxon>
    </lineage>
</organism>
<comment type="caution">
    <text evidence="8">The sequence shown here is derived from an EMBL/GenBank/DDBJ whole genome shotgun (WGS) entry which is preliminary data.</text>
</comment>
<accession>A0ABQ8S1G1</accession>
<reference evidence="8 9" key="1">
    <citation type="journal article" date="2022" name="Allergy">
        <title>Genome assembly and annotation of Periplaneta americana reveal a comprehensive cockroach allergen profile.</title>
        <authorList>
            <person name="Wang L."/>
            <person name="Xiong Q."/>
            <person name="Saelim N."/>
            <person name="Wang L."/>
            <person name="Nong W."/>
            <person name="Wan A.T."/>
            <person name="Shi M."/>
            <person name="Liu X."/>
            <person name="Cao Q."/>
            <person name="Hui J.H.L."/>
            <person name="Sookrung N."/>
            <person name="Leung T.F."/>
            <person name="Tungtrongchitr A."/>
            <person name="Tsui S.K.W."/>
        </authorList>
    </citation>
    <scope>NUCLEOTIDE SEQUENCE [LARGE SCALE GENOMIC DNA]</scope>
    <source>
        <strain evidence="8">PWHHKU_190912</strain>
    </source>
</reference>
<feature type="region of interest" description="Disordered" evidence="6">
    <location>
        <begin position="1"/>
        <end position="29"/>
    </location>
</feature>
<keyword evidence="5 7" id="KW-0472">Membrane</keyword>
<evidence type="ECO:0000313" key="9">
    <source>
        <dbReference type="Proteomes" id="UP001148838"/>
    </source>
</evidence>
<name>A0ABQ8S1G1_PERAM</name>
<evidence type="ECO:0000256" key="7">
    <source>
        <dbReference type="SAM" id="Phobius"/>
    </source>
</evidence>
<gene>
    <name evidence="8" type="ORF">ANN_25620</name>
</gene>
<feature type="transmembrane region" description="Helical" evidence="7">
    <location>
        <begin position="206"/>
        <end position="233"/>
    </location>
</feature>
<sequence>MAGLCEGGNEPPGSLKPNNSNTSKEHSYGGKIENEMKSNMPIVDVENTVFPKVWRKTVTYDTIREPNSLRDILVAREMYRNIYKATQLVSSIYGIPIVLFVFRNSVSLVTHLDTVIKIYNGSIKEMTLRNNNTTIESLGISLAFWVFVNLILLLTITVKTQVAKQKAGDIIDQVEEHLLPYPQRAEILQQLKLFVHQMSVNKIEFVAFYILRLDFSLLFTILTSVITYVMVIVPM</sequence>
<protein>
    <recommendedName>
        <fullName evidence="10">Gustatory receptor</fullName>
    </recommendedName>
</protein>
<dbReference type="EMBL" id="JAJSOF020000038">
    <property type="protein sequence ID" value="KAJ4427841.1"/>
    <property type="molecule type" value="Genomic_DNA"/>
</dbReference>
<keyword evidence="3 7" id="KW-0812">Transmembrane</keyword>
<evidence type="ECO:0000256" key="3">
    <source>
        <dbReference type="ARBA" id="ARBA00022692"/>
    </source>
</evidence>
<feature type="transmembrane region" description="Helical" evidence="7">
    <location>
        <begin position="138"/>
        <end position="158"/>
    </location>
</feature>
<dbReference type="Proteomes" id="UP001148838">
    <property type="component" value="Unassembled WGS sequence"/>
</dbReference>
<evidence type="ECO:0000256" key="5">
    <source>
        <dbReference type="ARBA" id="ARBA00023136"/>
    </source>
</evidence>
<keyword evidence="2" id="KW-1003">Cell membrane</keyword>
<evidence type="ECO:0000256" key="4">
    <source>
        <dbReference type="ARBA" id="ARBA00022989"/>
    </source>
</evidence>
<evidence type="ECO:0000256" key="1">
    <source>
        <dbReference type="ARBA" id="ARBA00004651"/>
    </source>
</evidence>
<evidence type="ECO:0000256" key="2">
    <source>
        <dbReference type="ARBA" id="ARBA00022475"/>
    </source>
</evidence>
<dbReference type="Pfam" id="PF08395">
    <property type="entry name" value="7tm_7"/>
    <property type="match status" value="1"/>
</dbReference>
<keyword evidence="4 7" id="KW-1133">Transmembrane helix</keyword>
<evidence type="ECO:0000256" key="6">
    <source>
        <dbReference type="SAM" id="MobiDB-lite"/>
    </source>
</evidence>
<keyword evidence="9" id="KW-1185">Reference proteome</keyword>